<dbReference type="AlphaFoldDB" id="A0A317YS07"/>
<dbReference type="Pfam" id="PF10655">
    <property type="entry name" value="DUF2482"/>
    <property type="match status" value="1"/>
</dbReference>
<protein>
    <submittedName>
        <fullName evidence="2">DUF2482 family protein</fullName>
    </submittedName>
</protein>
<accession>A0A317YS07</accession>
<sequence>MEIKNMTEKEVIKEIQNKAEQLFDFVKEVRQETEIKPCLITFAALDEGDEMNLFNQTLLGNSDLLALMLSTAENFEEVLIQASTIKIFESIKEE</sequence>
<reference evidence="1 3" key="1">
    <citation type="journal article" date="2018" name="Vet. Microbiol.">
        <title>Clonal diversity and geographic distribution of methicillin-resistant Staphylococcus pseudintermedius from Australian animals: Discovery of novel sequence types.</title>
        <authorList>
            <person name="Worthing K.A."/>
            <person name="Abraham S."/>
            <person name="Coombs G.W."/>
            <person name="Pang S."/>
            <person name="Saputra S."/>
            <person name="Jordan D."/>
            <person name="Trott D.J."/>
            <person name="Norris J.M."/>
        </authorList>
    </citation>
    <scope>NUCLEOTIDE SEQUENCE [LARGE SCALE GENOMIC DNA]</scope>
    <source>
        <strain evidence="1 3">ST525 1</strain>
    </source>
</reference>
<dbReference type="RefSeq" id="WP_110168621.1">
    <property type="nucleotide sequence ID" value="NZ_BAAFHQ010000006.1"/>
</dbReference>
<reference evidence="4" key="3">
    <citation type="journal article" date="2018" name="Vet. Microbiol.">
        <title>Molecular epidemiology of methicillin-resistant staphylococci amongst veterinary personnel, personnel-owned pets, patients and the hospital environment of two companion animal veterinary hospitals.</title>
        <authorList>
            <person name="Worthing K.A."/>
            <person name="Brown J."/>
            <person name="Gerber L."/>
            <person name="Abraham S."/>
            <person name="Trott D."/>
            <person name="Norris J.M."/>
        </authorList>
    </citation>
    <scope>NUCLEOTIDE SEQUENCE [LARGE SCALE GENOMIC DNA]</scope>
    <source>
        <strain evidence="4">ST496-2</strain>
    </source>
</reference>
<dbReference type="Proteomes" id="UP000256409">
    <property type="component" value="Unassembled WGS sequence"/>
</dbReference>
<dbReference type="EMBL" id="QQPC01000072">
    <property type="protein sequence ID" value="REA80626.1"/>
    <property type="molecule type" value="Genomic_DNA"/>
</dbReference>
<proteinExistence type="predicted"/>
<evidence type="ECO:0000313" key="2">
    <source>
        <dbReference type="EMBL" id="REA80626.1"/>
    </source>
</evidence>
<dbReference type="EMBL" id="QEIT01000020">
    <property type="protein sequence ID" value="PWZ75948.1"/>
    <property type="molecule type" value="Genomic_DNA"/>
</dbReference>
<gene>
    <name evidence="1" type="ORF">DD902_04085</name>
    <name evidence="2" type="ORF">DV961_10405</name>
</gene>
<evidence type="ECO:0000313" key="3">
    <source>
        <dbReference type="Proteomes" id="UP000246800"/>
    </source>
</evidence>
<evidence type="ECO:0000313" key="4">
    <source>
        <dbReference type="Proteomes" id="UP000256409"/>
    </source>
</evidence>
<name>A0A317YS07_STAPS</name>
<organism evidence="1 3">
    <name type="scientific">Staphylococcus pseudintermedius</name>
    <dbReference type="NCBI Taxonomy" id="283734"/>
    <lineage>
        <taxon>Bacteria</taxon>
        <taxon>Bacillati</taxon>
        <taxon>Bacillota</taxon>
        <taxon>Bacilli</taxon>
        <taxon>Bacillales</taxon>
        <taxon>Staphylococcaceae</taxon>
        <taxon>Staphylococcus</taxon>
        <taxon>Staphylococcus intermedius group</taxon>
    </lineage>
</organism>
<comment type="caution">
    <text evidence="1">The sequence shown here is derived from an EMBL/GenBank/DDBJ whole genome shotgun (WGS) entry which is preliminary data.</text>
</comment>
<evidence type="ECO:0000313" key="1">
    <source>
        <dbReference type="EMBL" id="PWZ75948.1"/>
    </source>
</evidence>
<reference evidence="2" key="2">
    <citation type="journal article" date="2018" name="Vet. Microbiol.">
        <title>Methicillin-resistant staphylococci amongst veterinary personnel, personnel-owned pets, patients and the hospital environment of two small animal veterinary hospitals.</title>
        <authorList>
            <person name="Worthing K.A."/>
            <person name="Brown J."/>
            <person name="Gerber L."/>
            <person name="Abraham S."/>
            <person name="Trott D."/>
            <person name="Norris J.M."/>
        </authorList>
    </citation>
    <scope>NUCLEOTIDE SEQUENCE</scope>
    <source>
        <strain evidence="2">ST496-2</strain>
    </source>
</reference>
<dbReference type="Proteomes" id="UP000246800">
    <property type="component" value="Unassembled WGS sequence"/>
</dbReference>
<dbReference type="OrthoDB" id="9882764at2"/>
<dbReference type="InterPro" id="IPR018917">
    <property type="entry name" value="DUF2482"/>
</dbReference>